<reference evidence="9" key="1">
    <citation type="submission" date="2023-06" db="EMBL/GenBank/DDBJ databases">
        <title>Reference genome for the Northern bat (Eptesicus nilssonii), a most northern bat species.</title>
        <authorList>
            <person name="Laine V.N."/>
            <person name="Pulliainen A.T."/>
            <person name="Lilley T.M."/>
        </authorList>
    </citation>
    <scope>NUCLEOTIDE SEQUENCE</scope>
    <source>
        <strain evidence="9">BLF_Eptnil</strain>
        <tissue evidence="9">Kidney</tissue>
    </source>
</reference>
<evidence type="ECO:0000256" key="2">
    <source>
        <dbReference type="ARBA" id="ARBA00010868"/>
    </source>
</evidence>
<dbReference type="Pfam" id="PF00048">
    <property type="entry name" value="IL8"/>
    <property type="match status" value="1"/>
</dbReference>
<evidence type="ECO:0000313" key="9">
    <source>
        <dbReference type="EMBL" id="KAK1345328.1"/>
    </source>
</evidence>
<dbReference type="Proteomes" id="UP001177744">
    <property type="component" value="Unassembled WGS sequence"/>
</dbReference>
<gene>
    <name evidence="9" type="ORF">QTO34_014039</name>
</gene>
<dbReference type="FunFam" id="2.40.50.40:FF:000019">
    <property type="entry name" value="C-C motif chemokine 27"/>
    <property type="match status" value="1"/>
</dbReference>
<keyword evidence="3 7" id="KW-0202">Cytokine</keyword>
<evidence type="ECO:0000256" key="5">
    <source>
        <dbReference type="ARBA" id="ARBA00022729"/>
    </source>
</evidence>
<dbReference type="InterPro" id="IPR001811">
    <property type="entry name" value="Chemokine_IL8-like_dom"/>
</dbReference>
<evidence type="ECO:0000256" key="4">
    <source>
        <dbReference type="ARBA" id="ARBA00022525"/>
    </source>
</evidence>
<dbReference type="InterPro" id="IPR000827">
    <property type="entry name" value="Chemokine_CC_CS"/>
</dbReference>
<evidence type="ECO:0000256" key="6">
    <source>
        <dbReference type="ARBA" id="ARBA00023157"/>
    </source>
</evidence>
<keyword evidence="10" id="KW-1185">Reference proteome</keyword>
<comment type="similarity">
    <text evidence="2 7">Belongs to the intercrine beta (chemokine CC) family.</text>
</comment>
<dbReference type="PROSITE" id="PS00472">
    <property type="entry name" value="SMALL_CYTOKINES_CC"/>
    <property type="match status" value="1"/>
</dbReference>
<evidence type="ECO:0000256" key="7">
    <source>
        <dbReference type="RuleBase" id="RU361150"/>
    </source>
</evidence>
<proteinExistence type="inferred from homology"/>
<dbReference type="GO" id="GO:0005615">
    <property type="term" value="C:extracellular space"/>
    <property type="evidence" value="ECO:0007669"/>
    <property type="project" value="UniProtKB-KW"/>
</dbReference>
<organism evidence="9 10">
    <name type="scientific">Cnephaeus nilssonii</name>
    <name type="common">Northern bat</name>
    <name type="synonym">Eptesicus nilssonii</name>
    <dbReference type="NCBI Taxonomy" id="3371016"/>
    <lineage>
        <taxon>Eukaryota</taxon>
        <taxon>Metazoa</taxon>
        <taxon>Chordata</taxon>
        <taxon>Craniata</taxon>
        <taxon>Vertebrata</taxon>
        <taxon>Euteleostomi</taxon>
        <taxon>Mammalia</taxon>
        <taxon>Eutheria</taxon>
        <taxon>Laurasiatheria</taxon>
        <taxon>Chiroptera</taxon>
        <taxon>Yangochiroptera</taxon>
        <taxon>Vespertilionidae</taxon>
        <taxon>Cnephaeus</taxon>
    </lineage>
</organism>
<dbReference type="GO" id="GO:0008009">
    <property type="term" value="F:chemokine activity"/>
    <property type="evidence" value="ECO:0007669"/>
    <property type="project" value="InterPro"/>
</dbReference>
<name>A0AA40LVF8_CNENI</name>
<sequence length="85" mass="9461">MTSWPRAILPIASSCCTAVSHHVPRRLLDRVSACRLQRADGDCDLAAVILHVKDRRICVSPHSHAVKQWMRKQAAKNMPTATFAT</sequence>
<dbReference type="GO" id="GO:0006955">
    <property type="term" value="P:immune response"/>
    <property type="evidence" value="ECO:0007669"/>
    <property type="project" value="InterPro"/>
</dbReference>
<comment type="subcellular location">
    <subcellularLocation>
        <location evidence="1 7">Secreted</location>
    </subcellularLocation>
</comment>
<protein>
    <recommendedName>
        <fullName evidence="7">C-C motif chemokine</fullName>
    </recommendedName>
</protein>
<keyword evidence="4 7" id="KW-0964">Secreted</keyword>
<dbReference type="EMBL" id="JAULJE010000003">
    <property type="protein sequence ID" value="KAK1345328.1"/>
    <property type="molecule type" value="Genomic_DNA"/>
</dbReference>
<evidence type="ECO:0000256" key="3">
    <source>
        <dbReference type="ARBA" id="ARBA00022514"/>
    </source>
</evidence>
<dbReference type="SUPFAM" id="SSF54117">
    <property type="entry name" value="Interleukin 8-like chemokines"/>
    <property type="match status" value="1"/>
</dbReference>
<accession>A0AA40LVF8</accession>
<evidence type="ECO:0000313" key="10">
    <source>
        <dbReference type="Proteomes" id="UP001177744"/>
    </source>
</evidence>
<dbReference type="SMART" id="SM00199">
    <property type="entry name" value="SCY"/>
    <property type="match status" value="1"/>
</dbReference>
<keyword evidence="5" id="KW-0732">Signal</keyword>
<keyword evidence="7" id="KW-0145">Chemotaxis</keyword>
<keyword evidence="6" id="KW-1015">Disulfide bond</keyword>
<dbReference type="InterPro" id="IPR036048">
    <property type="entry name" value="Interleukin_8-like_sf"/>
</dbReference>
<dbReference type="Gene3D" id="2.40.50.40">
    <property type="match status" value="1"/>
</dbReference>
<evidence type="ECO:0000259" key="8">
    <source>
        <dbReference type="SMART" id="SM00199"/>
    </source>
</evidence>
<evidence type="ECO:0000256" key="1">
    <source>
        <dbReference type="ARBA" id="ARBA00004613"/>
    </source>
</evidence>
<comment type="caution">
    <text evidence="9">The sequence shown here is derived from an EMBL/GenBank/DDBJ whole genome shotgun (WGS) entry which is preliminary data.</text>
</comment>
<dbReference type="AlphaFoldDB" id="A0AA40LVF8"/>
<feature type="domain" description="Chemokine interleukin-8-like" evidence="8">
    <location>
        <begin position="12"/>
        <end position="73"/>
    </location>
</feature>